<evidence type="ECO:0000256" key="2">
    <source>
        <dbReference type="SAM" id="Phobius"/>
    </source>
</evidence>
<evidence type="ECO:0000313" key="3">
    <source>
        <dbReference type="EMBL" id="QDU63569.1"/>
    </source>
</evidence>
<dbReference type="Proteomes" id="UP000317093">
    <property type="component" value="Chromosome"/>
</dbReference>
<gene>
    <name evidence="3" type="ORF">Pan216_44500</name>
</gene>
<keyword evidence="2" id="KW-0472">Membrane</keyword>
<organism evidence="3 4">
    <name type="scientific">Kolteria novifilia</name>
    <dbReference type="NCBI Taxonomy" id="2527975"/>
    <lineage>
        <taxon>Bacteria</taxon>
        <taxon>Pseudomonadati</taxon>
        <taxon>Planctomycetota</taxon>
        <taxon>Planctomycetia</taxon>
        <taxon>Kolteriales</taxon>
        <taxon>Kolteriaceae</taxon>
        <taxon>Kolteria</taxon>
    </lineage>
</organism>
<evidence type="ECO:0000256" key="1">
    <source>
        <dbReference type="SAM" id="MobiDB-lite"/>
    </source>
</evidence>
<name>A0A518B9C0_9BACT</name>
<feature type="region of interest" description="Disordered" evidence="1">
    <location>
        <begin position="1"/>
        <end position="39"/>
    </location>
</feature>
<feature type="transmembrane region" description="Helical" evidence="2">
    <location>
        <begin position="58"/>
        <end position="80"/>
    </location>
</feature>
<dbReference type="Gene3D" id="3.40.50.410">
    <property type="entry name" value="von Willebrand factor, type A domain"/>
    <property type="match status" value="1"/>
</dbReference>
<dbReference type="SUPFAM" id="SSF53300">
    <property type="entry name" value="vWA-like"/>
    <property type="match status" value="1"/>
</dbReference>
<feature type="region of interest" description="Disordered" evidence="1">
    <location>
        <begin position="116"/>
        <end position="140"/>
    </location>
</feature>
<keyword evidence="4" id="KW-1185">Reference proteome</keyword>
<keyword evidence="2" id="KW-0812">Transmembrane</keyword>
<sequence precursor="true">MSASTTPSAGPSPAPPKSPARPKSAARKPASSTSRKEEKTSPFLAWLARQFSESPLPLAFSALVHVAILALLVCFTVDMGPGRKAEERRMMVLDPLLELHKDVVEETTWTIEEMKPLRDAGGGPLSATTDPVDDPLGAEDGALESLTGLTAATQADSGSLLDSAAQGKADGGAMFEGLGGGGKGNGAADFFGTRVKAKRVIYVIDRSASMVTGMGEVTAMDWAKKELKSSLDELDPSMEFQVIFYNQDPSRLTRIKQHGLIPATDVMIERAKEEIDRVPAEGGTDHEKALLDALSLRPDAIFFLTDADRSGTGTPLERIITSITRKNARNTRGGKVQPASIHVIQFHADTFGRRPSRVIERLAQRNNGKYRFIDLTKGVPH</sequence>
<dbReference type="KEGG" id="knv:Pan216_44500"/>
<dbReference type="InterPro" id="IPR036465">
    <property type="entry name" value="vWFA_dom_sf"/>
</dbReference>
<keyword evidence="2" id="KW-1133">Transmembrane helix</keyword>
<accession>A0A518B9C0</accession>
<evidence type="ECO:0000313" key="4">
    <source>
        <dbReference type="Proteomes" id="UP000317093"/>
    </source>
</evidence>
<feature type="compositionally biased region" description="Pro residues" evidence="1">
    <location>
        <begin position="10"/>
        <end position="19"/>
    </location>
</feature>
<protein>
    <submittedName>
        <fullName evidence="3">Uncharacterized protein</fullName>
    </submittedName>
</protein>
<proteinExistence type="predicted"/>
<dbReference type="EMBL" id="CP036279">
    <property type="protein sequence ID" value="QDU63569.1"/>
    <property type="molecule type" value="Genomic_DNA"/>
</dbReference>
<dbReference type="RefSeq" id="WP_145261127.1">
    <property type="nucleotide sequence ID" value="NZ_CP036279.1"/>
</dbReference>
<dbReference type="OrthoDB" id="272806at2"/>
<reference evidence="3 4" key="1">
    <citation type="submission" date="2019-02" db="EMBL/GenBank/DDBJ databases">
        <title>Deep-cultivation of Planctomycetes and their phenomic and genomic characterization uncovers novel biology.</title>
        <authorList>
            <person name="Wiegand S."/>
            <person name="Jogler M."/>
            <person name="Boedeker C."/>
            <person name="Pinto D."/>
            <person name="Vollmers J."/>
            <person name="Rivas-Marin E."/>
            <person name="Kohn T."/>
            <person name="Peeters S.H."/>
            <person name="Heuer A."/>
            <person name="Rast P."/>
            <person name="Oberbeckmann S."/>
            <person name="Bunk B."/>
            <person name="Jeske O."/>
            <person name="Meyerdierks A."/>
            <person name="Storesund J.E."/>
            <person name="Kallscheuer N."/>
            <person name="Luecker S."/>
            <person name="Lage O.M."/>
            <person name="Pohl T."/>
            <person name="Merkel B.J."/>
            <person name="Hornburger P."/>
            <person name="Mueller R.-W."/>
            <person name="Bruemmer F."/>
            <person name="Labrenz M."/>
            <person name="Spormann A.M."/>
            <person name="Op den Camp H."/>
            <person name="Overmann J."/>
            <person name="Amann R."/>
            <person name="Jetten M.S.M."/>
            <person name="Mascher T."/>
            <person name="Medema M.H."/>
            <person name="Devos D.P."/>
            <person name="Kaster A.-K."/>
            <person name="Ovreas L."/>
            <person name="Rohde M."/>
            <person name="Galperin M.Y."/>
            <person name="Jogler C."/>
        </authorList>
    </citation>
    <scope>NUCLEOTIDE SEQUENCE [LARGE SCALE GENOMIC DNA]</scope>
    <source>
        <strain evidence="3 4">Pan216</strain>
    </source>
</reference>
<feature type="compositionally biased region" description="Low complexity" evidence="1">
    <location>
        <begin position="21"/>
        <end position="33"/>
    </location>
</feature>
<dbReference type="AlphaFoldDB" id="A0A518B9C0"/>